<feature type="domain" description="6-hydroxymethylpterin diphosphokinase MptE-like" evidence="1">
    <location>
        <begin position="311"/>
        <end position="459"/>
    </location>
</feature>
<dbReference type="RefSeq" id="WP_158239233.1">
    <property type="nucleotide sequence ID" value="NZ_JABCSC020000002.1"/>
</dbReference>
<dbReference type="InterPro" id="IPR045376">
    <property type="entry name" value="Maf_N"/>
</dbReference>
<dbReference type="EMBL" id="JABCSC020000002">
    <property type="protein sequence ID" value="NSL55176.1"/>
    <property type="molecule type" value="Genomic_DNA"/>
</dbReference>
<feature type="domain" description="Glycosyltransferase Maf N-terminal" evidence="2">
    <location>
        <begin position="28"/>
        <end position="269"/>
    </location>
</feature>
<accession>A0ABX2IEX7</accession>
<keyword evidence="4" id="KW-1185">Reference proteome</keyword>
<dbReference type="Pfam" id="PF01973">
    <property type="entry name" value="MptE-like"/>
    <property type="match status" value="1"/>
</dbReference>
<sequence>MDDSSQGALDQEWTPLQEAYIQKLMATYQANLLFFHERFPDVFENIMGAELPAPFEVDADGGLTIYSAGYKGDPKDYVDLSRILMDVFNNPKIRPRITVNHGYINNLHDVAPHQDYSFFHSYIEVEYRTKLVQKFLDLTSEEGRRLPLADFGDKKLPIAIVFGSGFGWHLDRLVDDYDLRHLLIVDTDIARLNLSLYFVDYISLAQRFSRKGFYFSVAYDESPEKLSDHLRVHFYNLWPPYCIQGAGMFFNDYDSEKVRELWDKLKTDLWTFYRGWGFLDDEILGLKHALDNCLARYPAYTRAPERPIPEDAMAFIIGAGPSLDHLLPLLREYRDRAVVFSCGTAISALARAGIRPDFHVEIERTALTNRFLAATLNESWKGEVPILGLSILPPEVFELTQHPLMFFKEMDVGAMVGNFFGEAPVFRSGPTCTNGGLALALRLGFRNIYLMGVDLGFRSEAHHHSKASVYFEGQSTVSPDLKKIVDITHKRHREANAREVEGNFGGKVFSTDTFTHSRDSMVISLRENPGAKVYNLNDGALIRGAEPLHAEDFTSAATPATRMEAIEAMLGAFTTSYDQDPLHSLAMMQEQLVAVREDVARILAPEVHEKMDIVERMFDLHHYFFADKHRSTQIFPLMRGSMLHMGRFLYDCMALCATDELAVEYATEAFGVIQNFLAAASDGLQDLADAARARQASDQGEQQ</sequence>
<dbReference type="PANTHER" id="PTHR41786">
    <property type="entry name" value="MOTILITY ACCESSORY FACTOR MAF"/>
    <property type="match status" value="1"/>
</dbReference>
<dbReference type="Gene3D" id="3.90.1480.10">
    <property type="entry name" value="Alpha-2,3-sialyltransferase"/>
    <property type="match status" value="1"/>
</dbReference>
<evidence type="ECO:0000259" key="1">
    <source>
        <dbReference type="Pfam" id="PF01973"/>
    </source>
</evidence>
<evidence type="ECO:0000313" key="4">
    <source>
        <dbReference type="Proteomes" id="UP000778523"/>
    </source>
</evidence>
<gene>
    <name evidence="3" type="ORF">HJ583_009090</name>
</gene>
<reference evidence="3 4" key="1">
    <citation type="submission" date="2020-06" db="EMBL/GenBank/DDBJ databases">
        <title>Draft genome of Uliginosibacterium sp. IMCC34675.</title>
        <authorList>
            <person name="Song J."/>
        </authorList>
    </citation>
    <scope>NUCLEOTIDE SEQUENCE [LARGE SCALE GENOMIC DNA]</scope>
    <source>
        <strain evidence="3 4">IMCC34675</strain>
    </source>
</reference>
<dbReference type="Proteomes" id="UP000778523">
    <property type="component" value="Unassembled WGS sequence"/>
</dbReference>
<protein>
    <submittedName>
        <fullName evidence="3">Motility associated factor glycosyltransferase family protein</fullName>
    </submittedName>
</protein>
<proteinExistence type="predicted"/>
<name>A0ABX2IEX7_9RHOO</name>
<evidence type="ECO:0000313" key="3">
    <source>
        <dbReference type="EMBL" id="NSL55176.1"/>
    </source>
</evidence>
<dbReference type="PANTHER" id="PTHR41786:SF1">
    <property type="entry name" value="6-HYDROXYMETHYLPTERIN DIPHOSPHOKINASE MPTE-LIKE DOMAIN-CONTAINING PROTEIN"/>
    <property type="match status" value="1"/>
</dbReference>
<evidence type="ECO:0000259" key="2">
    <source>
        <dbReference type="Pfam" id="PF20157"/>
    </source>
</evidence>
<dbReference type="InterPro" id="IPR002826">
    <property type="entry name" value="MptE-like"/>
</dbReference>
<organism evidence="3 4">
    <name type="scientific">Uliginosibacterium aquaticum</name>
    <dbReference type="NCBI Taxonomy" id="2731212"/>
    <lineage>
        <taxon>Bacteria</taxon>
        <taxon>Pseudomonadati</taxon>
        <taxon>Pseudomonadota</taxon>
        <taxon>Betaproteobacteria</taxon>
        <taxon>Rhodocyclales</taxon>
        <taxon>Zoogloeaceae</taxon>
        <taxon>Uliginosibacterium</taxon>
    </lineage>
</organism>
<dbReference type="Pfam" id="PF20157">
    <property type="entry name" value="Maf_flag10_N"/>
    <property type="match status" value="1"/>
</dbReference>
<comment type="caution">
    <text evidence="3">The sequence shown here is derived from an EMBL/GenBank/DDBJ whole genome shotgun (WGS) entry which is preliminary data.</text>
</comment>